<sequence>MLLQKSKNATQISLQRNYHQLQQKVEPLPRHSVEIRTMREEEIPQLMHLRRRLGIHDVTSSVQSWMAVDPEGIKVALNENGNAVLCLFLN</sequence>
<dbReference type="Proteomes" id="UP000886998">
    <property type="component" value="Unassembled WGS sequence"/>
</dbReference>
<evidence type="ECO:0000313" key="1">
    <source>
        <dbReference type="EMBL" id="GFY71912.1"/>
    </source>
</evidence>
<name>A0A8X6YJZ5_9ARAC</name>
<proteinExistence type="predicted"/>
<dbReference type="EMBL" id="BMAV01019154">
    <property type="protein sequence ID" value="GFY71912.1"/>
    <property type="molecule type" value="Genomic_DNA"/>
</dbReference>
<dbReference type="AlphaFoldDB" id="A0A8X6YJZ5"/>
<organism evidence="1 2">
    <name type="scientific">Trichonephila inaurata madagascariensis</name>
    <dbReference type="NCBI Taxonomy" id="2747483"/>
    <lineage>
        <taxon>Eukaryota</taxon>
        <taxon>Metazoa</taxon>
        <taxon>Ecdysozoa</taxon>
        <taxon>Arthropoda</taxon>
        <taxon>Chelicerata</taxon>
        <taxon>Arachnida</taxon>
        <taxon>Araneae</taxon>
        <taxon>Araneomorphae</taxon>
        <taxon>Entelegynae</taxon>
        <taxon>Araneoidea</taxon>
        <taxon>Nephilidae</taxon>
        <taxon>Trichonephila</taxon>
        <taxon>Trichonephila inaurata</taxon>
    </lineage>
</organism>
<keyword evidence="2" id="KW-1185">Reference proteome</keyword>
<dbReference type="OrthoDB" id="6432787at2759"/>
<comment type="caution">
    <text evidence="1">The sequence shown here is derived from an EMBL/GenBank/DDBJ whole genome shotgun (WGS) entry which is preliminary data.</text>
</comment>
<protein>
    <submittedName>
        <fullName evidence="1">Uncharacterized protein</fullName>
    </submittedName>
</protein>
<evidence type="ECO:0000313" key="2">
    <source>
        <dbReference type="Proteomes" id="UP000886998"/>
    </source>
</evidence>
<reference evidence="1" key="1">
    <citation type="submission" date="2020-08" db="EMBL/GenBank/DDBJ databases">
        <title>Multicomponent nature underlies the extraordinary mechanical properties of spider dragline silk.</title>
        <authorList>
            <person name="Kono N."/>
            <person name="Nakamura H."/>
            <person name="Mori M."/>
            <person name="Yoshida Y."/>
            <person name="Ohtoshi R."/>
            <person name="Malay A.D."/>
            <person name="Moran D.A.P."/>
            <person name="Tomita M."/>
            <person name="Numata K."/>
            <person name="Arakawa K."/>
        </authorList>
    </citation>
    <scope>NUCLEOTIDE SEQUENCE</scope>
</reference>
<gene>
    <name evidence="1" type="ORF">TNIN_199761</name>
</gene>
<accession>A0A8X6YJZ5</accession>